<proteinExistence type="predicted"/>
<sequence>MTETAPPTGEQYHLRLTSGGHTVTAIVTEVAAGLRALEVDGSAVAETFAEHETPPSAAGITLVPWPNRVDGGSWTLDGTPQQLDITEVAKGNASHGLLRYTAYRAIEVEEHAVTQAASVFPQHGFPFRLDTTVRHELVEDGLVVTHTITGRGPGRAPFAVGSHPFLRVGAHDPATLTVTLDAATRFETNVRSIPVGTAPVDGTVFDLRNSPLVGDLDIDAGYRDIAQDDDGRRRTRLTAPDGSSTTMWQDESFPYVQVFTPRNFPRDGVKGLAIAAEPMTAPANALASGEGLRWLDEGETWMGSWGVTYSGPTA</sequence>
<accession>A0ABP8E2S7</accession>
<dbReference type="Pfam" id="PF01263">
    <property type="entry name" value="Aldose_epim"/>
    <property type="match status" value="1"/>
</dbReference>
<dbReference type="SUPFAM" id="SSF74650">
    <property type="entry name" value="Galactose mutarotase-like"/>
    <property type="match status" value="1"/>
</dbReference>
<dbReference type="InterPro" id="IPR014718">
    <property type="entry name" value="GH-type_carb-bd"/>
</dbReference>
<dbReference type="CDD" id="cd09022">
    <property type="entry name" value="Aldose_epim_Ec_YihR"/>
    <property type="match status" value="1"/>
</dbReference>
<dbReference type="InterPro" id="IPR008183">
    <property type="entry name" value="Aldose_1/G6P_1-epimerase"/>
</dbReference>
<dbReference type="Gene3D" id="2.70.98.10">
    <property type="match status" value="1"/>
</dbReference>
<dbReference type="Proteomes" id="UP001501594">
    <property type="component" value="Unassembled WGS sequence"/>
</dbReference>
<name>A0ABP8E2S7_9MICO</name>
<keyword evidence="2" id="KW-1185">Reference proteome</keyword>
<evidence type="ECO:0000313" key="1">
    <source>
        <dbReference type="EMBL" id="GAA4266528.1"/>
    </source>
</evidence>
<dbReference type="EMBL" id="BAABAU010000001">
    <property type="protein sequence ID" value="GAA4266528.1"/>
    <property type="molecule type" value="Genomic_DNA"/>
</dbReference>
<evidence type="ECO:0000313" key="2">
    <source>
        <dbReference type="Proteomes" id="UP001501594"/>
    </source>
</evidence>
<dbReference type="RefSeq" id="WP_344795821.1">
    <property type="nucleotide sequence ID" value="NZ_BAABAU010000001.1"/>
</dbReference>
<protein>
    <submittedName>
        <fullName evidence="1">Aldose 1-epimerase family protein</fullName>
    </submittedName>
</protein>
<dbReference type="InterPro" id="IPR011013">
    <property type="entry name" value="Gal_mutarotase_sf_dom"/>
</dbReference>
<dbReference type="InterPro" id="IPR037480">
    <property type="entry name" value="YihR-like"/>
</dbReference>
<reference evidence="2" key="1">
    <citation type="journal article" date="2019" name="Int. J. Syst. Evol. Microbiol.">
        <title>The Global Catalogue of Microorganisms (GCM) 10K type strain sequencing project: providing services to taxonomists for standard genome sequencing and annotation.</title>
        <authorList>
            <consortium name="The Broad Institute Genomics Platform"/>
            <consortium name="The Broad Institute Genome Sequencing Center for Infectious Disease"/>
            <person name="Wu L."/>
            <person name="Ma J."/>
        </authorList>
    </citation>
    <scope>NUCLEOTIDE SEQUENCE [LARGE SCALE GENOMIC DNA]</scope>
    <source>
        <strain evidence="2">JCM 17442</strain>
    </source>
</reference>
<organism evidence="1 2">
    <name type="scientific">Frondihabitans peucedani</name>
    <dbReference type="NCBI Taxonomy" id="598626"/>
    <lineage>
        <taxon>Bacteria</taxon>
        <taxon>Bacillati</taxon>
        <taxon>Actinomycetota</taxon>
        <taxon>Actinomycetes</taxon>
        <taxon>Micrococcales</taxon>
        <taxon>Microbacteriaceae</taxon>
        <taxon>Frondihabitans</taxon>
    </lineage>
</organism>
<comment type="caution">
    <text evidence="1">The sequence shown here is derived from an EMBL/GenBank/DDBJ whole genome shotgun (WGS) entry which is preliminary data.</text>
</comment>
<gene>
    <name evidence="1" type="ORF">GCM10022256_21400</name>
</gene>